<dbReference type="SUPFAM" id="SSF50985">
    <property type="entry name" value="RCC1/BLIP-II"/>
    <property type="match status" value="1"/>
</dbReference>
<keyword evidence="1" id="KW-0677">Repeat</keyword>
<dbReference type="PROSITE" id="PS00626">
    <property type="entry name" value="RCC1_2"/>
    <property type="match status" value="2"/>
</dbReference>
<proteinExistence type="predicted"/>
<dbReference type="EMBL" id="GEBQ01014038">
    <property type="protein sequence ID" value="JAT25939.1"/>
    <property type="molecule type" value="Transcribed_RNA"/>
</dbReference>
<protein>
    <submittedName>
        <fullName evidence="3">Uncharacterized protein</fullName>
    </submittedName>
</protein>
<dbReference type="PANTHER" id="PTHR45622:SF70">
    <property type="entry name" value="SECRETION-REGULATING GUANINE NUCLEOTIDE EXCHANGE FACTOR"/>
    <property type="match status" value="1"/>
</dbReference>
<dbReference type="InterPro" id="IPR000408">
    <property type="entry name" value="Reg_chr_condens"/>
</dbReference>
<feature type="repeat" description="RCC1" evidence="2">
    <location>
        <begin position="255"/>
        <end position="314"/>
    </location>
</feature>
<evidence type="ECO:0000313" key="3">
    <source>
        <dbReference type="EMBL" id="JAT25939.1"/>
    </source>
</evidence>
<accession>A0A1B6LQS4</accession>
<evidence type="ECO:0000256" key="1">
    <source>
        <dbReference type="ARBA" id="ARBA00022737"/>
    </source>
</evidence>
<gene>
    <name evidence="3" type="ORF">g.52181</name>
</gene>
<evidence type="ECO:0000256" key="2">
    <source>
        <dbReference type="PROSITE-ProRule" id="PRU00235"/>
    </source>
</evidence>
<dbReference type="PANTHER" id="PTHR45622">
    <property type="entry name" value="UBIQUITIN-PROTEIN LIGASE E3A-RELATED"/>
    <property type="match status" value="1"/>
</dbReference>
<dbReference type="InterPro" id="IPR009091">
    <property type="entry name" value="RCC1/BLIP-II"/>
</dbReference>
<feature type="repeat" description="RCC1" evidence="2">
    <location>
        <begin position="203"/>
        <end position="254"/>
    </location>
</feature>
<dbReference type="PROSITE" id="PS50012">
    <property type="entry name" value="RCC1_3"/>
    <property type="match status" value="2"/>
</dbReference>
<reference evidence="3" key="1">
    <citation type="submission" date="2015-11" db="EMBL/GenBank/DDBJ databases">
        <title>De novo transcriptome assembly of four potential Pierce s Disease insect vectors from Arizona vineyards.</title>
        <authorList>
            <person name="Tassone E.E."/>
        </authorList>
    </citation>
    <scope>NUCLEOTIDE SEQUENCE</scope>
</reference>
<dbReference type="Gene3D" id="2.130.10.30">
    <property type="entry name" value="Regulator of chromosome condensation 1/beta-lactamase-inhibitor protein II"/>
    <property type="match status" value="2"/>
</dbReference>
<organism evidence="3">
    <name type="scientific">Graphocephala atropunctata</name>
    <dbReference type="NCBI Taxonomy" id="36148"/>
    <lineage>
        <taxon>Eukaryota</taxon>
        <taxon>Metazoa</taxon>
        <taxon>Ecdysozoa</taxon>
        <taxon>Arthropoda</taxon>
        <taxon>Hexapoda</taxon>
        <taxon>Insecta</taxon>
        <taxon>Pterygota</taxon>
        <taxon>Neoptera</taxon>
        <taxon>Paraneoptera</taxon>
        <taxon>Hemiptera</taxon>
        <taxon>Auchenorrhyncha</taxon>
        <taxon>Membracoidea</taxon>
        <taxon>Cicadellidae</taxon>
        <taxon>Cicadellinae</taxon>
        <taxon>Cicadellini</taxon>
        <taxon>Graphocephala</taxon>
    </lineage>
</organism>
<sequence>MSGGISGFNGFGQLRCFYNFVKEINQDENSLNDARSGKMSSDGDNSSTITLRFNSFPDNLKNSFLLSWSYCLSYQGDSLWLFGYVGGNANSFINLKLPNGKKIHQVSCSRRHVVCVTEVGGCWQYNLMTGLWKDLRGVLTTEQSIDAAVPESVLKVSCGETVIAVLTEKGSVYNMPNKLDMRGEKIVDMACGRSHILMLSERGEVFSVGEGSRGQLGHGELEDEEEPRLVEALAGLVVVAVACGGWHSCALTADGDLYSWGWNMAGQLGLLNQEPRGKVSVQAVPQVVDWLDQSGVQVSQVACGARHTVVLLDDGSVWGCGWNGYGQLALAGMDSVDHMTRLSADGNVQRIVCGPWSTCFIT</sequence>
<dbReference type="Pfam" id="PF00415">
    <property type="entry name" value="RCC1"/>
    <property type="match status" value="3"/>
</dbReference>
<name>A0A1B6LQS4_9HEMI</name>
<dbReference type="GO" id="GO:0005737">
    <property type="term" value="C:cytoplasm"/>
    <property type="evidence" value="ECO:0007669"/>
    <property type="project" value="TreeGrafter"/>
</dbReference>
<dbReference type="AlphaFoldDB" id="A0A1B6LQS4"/>
<dbReference type="InterPro" id="IPR051709">
    <property type="entry name" value="Ub-ligase/GTPase-reg"/>
</dbReference>
<dbReference type="PRINTS" id="PR00633">
    <property type="entry name" value="RCCNDNSATION"/>
</dbReference>